<proteinExistence type="inferred from homology"/>
<dbReference type="PANTHER" id="PTHR30345:SF0">
    <property type="entry name" value="DNA DAMAGE-REPAIR_TOLERATION PROTEIN DRT102"/>
    <property type="match status" value="1"/>
</dbReference>
<dbReference type="GO" id="GO:0004751">
    <property type="term" value="F:ribose-5-phosphate isomerase activity"/>
    <property type="evidence" value="ECO:0007669"/>
    <property type="project" value="TreeGrafter"/>
</dbReference>
<evidence type="ECO:0000313" key="3">
    <source>
        <dbReference type="Proteomes" id="UP000229459"/>
    </source>
</evidence>
<dbReference type="GO" id="GO:0009052">
    <property type="term" value="P:pentose-phosphate shunt, non-oxidative branch"/>
    <property type="evidence" value="ECO:0007669"/>
    <property type="project" value="TreeGrafter"/>
</dbReference>
<evidence type="ECO:0000313" key="2">
    <source>
        <dbReference type="EMBL" id="PIP53216.1"/>
    </source>
</evidence>
<dbReference type="PANTHER" id="PTHR30345">
    <property type="entry name" value="RIBOSE-5-PHOSPHATE ISOMERASE B"/>
    <property type="match status" value="1"/>
</dbReference>
<evidence type="ECO:0000256" key="1">
    <source>
        <dbReference type="ARBA" id="ARBA00008754"/>
    </source>
</evidence>
<dbReference type="Proteomes" id="UP000229459">
    <property type="component" value="Unassembled WGS sequence"/>
</dbReference>
<keyword evidence="2" id="KW-0413">Isomerase</keyword>
<accession>A0A2H0B6E8</accession>
<comment type="similarity">
    <text evidence="1">Belongs to the LacAB/RpiB family.</text>
</comment>
<reference evidence="2 3" key="1">
    <citation type="submission" date="2017-09" db="EMBL/GenBank/DDBJ databases">
        <title>Depth-based differentiation of microbial function through sediment-hosted aquifers and enrichment of novel symbionts in the deep terrestrial subsurface.</title>
        <authorList>
            <person name="Probst A.J."/>
            <person name="Ladd B."/>
            <person name="Jarett J.K."/>
            <person name="Geller-Mcgrath D.E."/>
            <person name="Sieber C.M."/>
            <person name="Emerson J.B."/>
            <person name="Anantharaman K."/>
            <person name="Thomas B.C."/>
            <person name="Malmstrom R."/>
            <person name="Stieglmeier M."/>
            <person name="Klingl A."/>
            <person name="Woyke T."/>
            <person name="Ryan C.M."/>
            <person name="Banfield J.F."/>
        </authorList>
    </citation>
    <scope>NUCLEOTIDE SEQUENCE [LARGE SCALE GENOMIC DNA]</scope>
    <source>
        <strain evidence="2">CG23_combo_of_CG06-09_8_20_14_all_34_8</strain>
    </source>
</reference>
<comment type="caution">
    <text evidence="2">The sequence shown here is derived from an EMBL/GenBank/DDBJ whole genome shotgun (WGS) entry which is preliminary data.</text>
</comment>
<dbReference type="NCBIfam" id="TIGR00689">
    <property type="entry name" value="rpiB_lacA_lacB"/>
    <property type="match status" value="1"/>
</dbReference>
<gene>
    <name evidence="2" type="ORF">COX08_02230</name>
</gene>
<dbReference type="InterPro" id="IPR036569">
    <property type="entry name" value="RpiB_LacA_LacB_sf"/>
</dbReference>
<protein>
    <submittedName>
        <fullName evidence="2">Ribose-5-phosphate isomerase</fullName>
    </submittedName>
</protein>
<dbReference type="Pfam" id="PF02502">
    <property type="entry name" value="LacAB_rpiB"/>
    <property type="match status" value="1"/>
</dbReference>
<dbReference type="GO" id="GO:0019316">
    <property type="term" value="P:D-allose catabolic process"/>
    <property type="evidence" value="ECO:0007669"/>
    <property type="project" value="TreeGrafter"/>
</dbReference>
<dbReference type="SUPFAM" id="SSF89623">
    <property type="entry name" value="Ribose/Galactose isomerase RpiB/AlsB"/>
    <property type="match status" value="1"/>
</dbReference>
<organism evidence="2 3">
    <name type="scientific">Candidatus Beckwithbacteria bacterium CG23_combo_of_CG06-09_8_20_14_all_34_8</name>
    <dbReference type="NCBI Taxonomy" id="1974497"/>
    <lineage>
        <taxon>Bacteria</taxon>
        <taxon>Candidatus Beckwithiibacteriota</taxon>
    </lineage>
</organism>
<feature type="non-terminal residue" evidence="2">
    <location>
        <position position="96"/>
    </location>
</feature>
<dbReference type="Gene3D" id="3.40.1400.10">
    <property type="entry name" value="Sugar-phosphate isomerase, RpiB/LacA/LacB"/>
    <property type="match status" value="1"/>
</dbReference>
<dbReference type="InterPro" id="IPR003500">
    <property type="entry name" value="RpiB_LacA_LacB"/>
</dbReference>
<dbReference type="AlphaFoldDB" id="A0A2H0B6E8"/>
<sequence length="96" mass="10811">MLFLATDHRGLKLKNQLKDWLVAKKILFKDLGAYEYLPEDDYPDYAKLLCEKILDDKENRGVIFCGSGAGVSIACNKIKGIRSAIGFNHTQVQSFT</sequence>
<name>A0A2H0B6E8_9BACT</name>
<dbReference type="EMBL" id="PCSR01000051">
    <property type="protein sequence ID" value="PIP53216.1"/>
    <property type="molecule type" value="Genomic_DNA"/>
</dbReference>